<gene>
    <name evidence="1" type="ORF">BJP34_00540</name>
</gene>
<evidence type="ECO:0000313" key="2">
    <source>
        <dbReference type="Proteomes" id="UP000177870"/>
    </source>
</evidence>
<protein>
    <submittedName>
        <fullName evidence="1">Uncharacterized protein</fullName>
    </submittedName>
</protein>
<proteinExistence type="predicted"/>
<name>A0A1D8TKJ9_9CYAN</name>
<sequence length="158" mass="17544">MTKSFSGVLSKLNLKAVGFKPTDDPSHCWQCCWLTISNRLLRGLRSDTSDTGVGTEGIEQDSSYFRNDVLSSNLSVLVGAKKAEISLLQGILNRLKVFCDITAITDMPALQGNHTRLIGKILPHWQVFRLVIDIKLNSVNVQQFLNPLWPMTTVASVE</sequence>
<dbReference type="Proteomes" id="UP000177870">
    <property type="component" value="Chromosome"/>
</dbReference>
<organism evidence="1 2">
    <name type="scientific">Moorena producens PAL-8-15-08-1</name>
    <dbReference type="NCBI Taxonomy" id="1458985"/>
    <lineage>
        <taxon>Bacteria</taxon>
        <taxon>Bacillati</taxon>
        <taxon>Cyanobacteriota</taxon>
        <taxon>Cyanophyceae</taxon>
        <taxon>Coleofasciculales</taxon>
        <taxon>Coleofasciculaceae</taxon>
        <taxon>Moorena</taxon>
    </lineage>
</organism>
<reference evidence="2" key="1">
    <citation type="submission" date="2016-10" db="EMBL/GenBank/DDBJ databases">
        <title>Comparative genomics uncovers the prolific and rare metabolic potential of the cyanobacterial genus Moorea.</title>
        <authorList>
            <person name="Leao T."/>
            <person name="Castelao G."/>
            <person name="Korobeynikov A."/>
            <person name="Monroe E.A."/>
            <person name="Podell S."/>
            <person name="Glukhov E."/>
            <person name="Allen E."/>
            <person name="Gerwick W.H."/>
            <person name="Gerwick L."/>
        </authorList>
    </citation>
    <scope>NUCLEOTIDE SEQUENCE [LARGE SCALE GENOMIC DNA]</scope>
    <source>
        <strain evidence="2">PAL-8-15-08-1</strain>
    </source>
</reference>
<dbReference type="EMBL" id="CP017599">
    <property type="protein sequence ID" value="AOW98122.1"/>
    <property type="molecule type" value="Genomic_DNA"/>
</dbReference>
<evidence type="ECO:0000313" key="1">
    <source>
        <dbReference type="EMBL" id="AOW98122.1"/>
    </source>
</evidence>
<dbReference type="KEGG" id="mpro:BJP34_00540"/>
<dbReference type="AlphaFoldDB" id="A0A1D8TKJ9"/>
<accession>A0A1D8TKJ9</accession>